<organism evidence="2 3">
    <name type="scientific">Dorcoceras hygrometricum</name>
    <dbReference type="NCBI Taxonomy" id="472368"/>
    <lineage>
        <taxon>Eukaryota</taxon>
        <taxon>Viridiplantae</taxon>
        <taxon>Streptophyta</taxon>
        <taxon>Embryophyta</taxon>
        <taxon>Tracheophyta</taxon>
        <taxon>Spermatophyta</taxon>
        <taxon>Magnoliopsida</taxon>
        <taxon>eudicotyledons</taxon>
        <taxon>Gunneridae</taxon>
        <taxon>Pentapetalae</taxon>
        <taxon>asterids</taxon>
        <taxon>lamiids</taxon>
        <taxon>Lamiales</taxon>
        <taxon>Gesneriaceae</taxon>
        <taxon>Didymocarpoideae</taxon>
        <taxon>Trichosporeae</taxon>
        <taxon>Loxocarpinae</taxon>
        <taxon>Dorcoceras</taxon>
    </lineage>
</organism>
<dbReference type="EMBL" id="KV020178">
    <property type="protein sequence ID" value="KZV14830.1"/>
    <property type="molecule type" value="Genomic_DNA"/>
</dbReference>
<feature type="region of interest" description="Disordered" evidence="1">
    <location>
        <begin position="1"/>
        <end position="28"/>
    </location>
</feature>
<gene>
    <name evidence="2" type="ORF">F511_40678</name>
</gene>
<evidence type="ECO:0000313" key="2">
    <source>
        <dbReference type="EMBL" id="KZV14830.1"/>
    </source>
</evidence>
<evidence type="ECO:0000256" key="1">
    <source>
        <dbReference type="SAM" id="MobiDB-lite"/>
    </source>
</evidence>
<proteinExistence type="predicted"/>
<dbReference type="AlphaFoldDB" id="A0A2Z7A7C6"/>
<evidence type="ECO:0000313" key="3">
    <source>
        <dbReference type="Proteomes" id="UP000250235"/>
    </source>
</evidence>
<reference evidence="2 3" key="1">
    <citation type="journal article" date="2015" name="Proc. Natl. Acad. Sci. U.S.A.">
        <title>The resurrection genome of Boea hygrometrica: A blueprint for survival of dehydration.</title>
        <authorList>
            <person name="Xiao L."/>
            <person name="Yang G."/>
            <person name="Zhang L."/>
            <person name="Yang X."/>
            <person name="Zhao S."/>
            <person name="Ji Z."/>
            <person name="Zhou Q."/>
            <person name="Hu M."/>
            <person name="Wang Y."/>
            <person name="Chen M."/>
            <person name="Xu Y."/>
            <person name="Jin H."/>
            <person name="Xiao X."/>
            <person name="Hu G."/>
            <person name="Bao F."/>
            <person name="Hu Y."/>
            <person name="Wan P."/>
            <person name="Li L."/>
            <person name="Deng X."/>
            <person name="Kuang T."/>
            <person name="Xiang C."/>
            <person name="Zhu J.K."/>
            <person name="Oliver M.J."/>
            <person name="He Y."/>
        </authorList>
    </citation>
    <scope>NUCLEOTIDE SEQUENCE [LARGE SCALE GENOMIC DNA]</scope>
    <source>
        <strain evidence="3">cv. XS01</strain>
    </source>
</reference>
<name>A0A2Z7A7C6_9LAMI</name>
<keyword evidence="3" id="KW-1185">Reference proteome</keyword>
<sequence>MLTEAPGWEPRSTHAITTNTTNRKLNSRLGTRFHRQGMKFYLSYSKYERAATSRSSTSQLQPPKVVWNGELLERSPTLPQTYQTIAGNDGKLLEKLKINSTRVRRTEVDNREKIY</sequence>
<protein>
    <submittedName>
        <fullName evidence="2">Uncharacterized protein</fullName>
    </submittedName>
</protein>
<accession>A0A2Z7A7C6</accession>
<dbReference type="Proteomes" id="UP000250235">
    <property type="component" value="Unassembled WGS sequence"/>
</dbReference>
<feature type="compositionally biased region" description="Polar residues" evidence="1">
    <location>
        <begin position="14"/>
        <end position="24"/>
    </location>
</feature>